<evidence type="ECO:0000313" key="1">
    <source>
        <dbReference type="EMBL" id="KAL3956011.1"/>
    </source>
</evidence>
<name>A0ACC4DHZ1_PURLI</name>
<evidence type="ECO:0000313" key="2">
    <source>
        <dbReference type="Proteomes" id="UP001638806"/>
    </source>
</evidence>
<keyword evidence="2" id="KW-1185">Reference proteome</keyword>
<comment type="caution">
    <text evidence="1">The sequence shown here is derived from an EMBL/GenBank/DDBJ whole genome shotgun (WGS) entry which is preliminary data.</text>
</comment>
<sequence length="241" mass="24718">MDGMGWSGQDESGCGTAKPAAPIVNSQAGTILGRARLHRSSLPSINLGTAGWEGCRGLASPKPRAPSRTAKGRGAAPRKWLVHVCVPHTIHRKLQVPVCGLCAAGGLAQCVCDGPDRQETLAKAHPPPGAIVFCIVTSANGVVAASSDGILANRLVLDVVDAPEGGLLPPIAAPQAGPKLGVAQQRLCRATRHRWHPAAFATLARRPTSSDGVVAAGLIVRGSLPGERRPPGRMANAGPRG</sequence>
<accession>A0ACC4DHZ1</accession>
<organism evidence="1 2">
    <name type="scientific">Purpureocillium lilacinum</name>
    <name type="common">Paecilomyces lilacinus</name>
    <dbReference type="NCBI Taxonomy" id="33203"/>
    <lineage>
        <taxon>Eukaryota</taxon>
        <taxon>Fungi</taxon>
        <taxon>Dikarya</taxon>
        <taxon>Ascomycota</taxon>
        <taxon>Pezizomycotina</taxon>
        <taxon>Sordariomycetes</taxon>
        <taxon>Hypocreomycetidae</taxon>
        <taxon>Hypocreales</taxon>
        <taxon>Ophiocordycipitaceae</taxon>
        <taxon>Purpureocillium</taxon>
    </lineage>
</organism>
<reference evidence="1" key="1">
    <citation type="submission" date="2024-12" db="EMBL/GenBank/DDBJ databases">
        <title>Comparative genomics and development of molecular markers within Purpureocillium lilacinum and among Purpureocillium species.</title>
        <authorList>
            <person name="Yeh Z.-Y."/>
            <person name="Ni N.-T."/>
            <person name="Lo P.-H."/>
            <person name="Mushyakhwo K."/>
            <person name="Lin C.-F."/>
            <person name="Nai Y.-S."/>
        </authorList>
    </citation>
    <scope>NUCLEOTIDE SEQUENCE</scope>
    <source>
        <strain evidence="1">NCHU-NPUST-175</strain>
    </source>
</reference>
<proteinExistence type="predicted"/>
<dbReference type="Proteomes" id="UP001638806">
    <property type="component" value="Unassembled WGS sequence"/>
</dbReference>
<gene>
    <name evidence="1" type="ORF">ACCO45_008857</name>
</gene>
<protein>
    <submittedName>
        <fullName evidence="1">Uncharacterized protein</fullName>
    </submittedName>
</protein>
<dbReference type="EMBL" id="JBGNUJ010000008">
    <property type="protein sequence ID" value="KAL3956011.1"/>
    <property type="molecule type" value="Genomic_DNA"/>
</dbReference>